<dbReference type="SUPFAM" id="SSF49299">
    <property type="entry name" value="PKD domain"/>
    <property type="match status" value="1"/>
</dbReference>
<keyword evidence="4" id="KW-1185">Reference proteome</keyword>
<dbReference type="InterPro" id="IPR017853">
    <property type="entry name" value="GH"/>
</dbReference>
<proteinExistence type="predicted"/>
<dbReference type="InterPro" id="IPR013783">
    <property type="entry name" value="Ig-like_fold"/>
</dbReference>
<feature type="chain" id="PRO_5045977035" evidence="1">
    <location>
        <begin position="19"/>
        <end position="721"/>
    </location>
</feature>
<keyword evidence="1" id="KW-0732">Signal</keyword>
<dbReference type="SUPFAM" id="SSF51445">
    <property type="entry name" value="(Trans)glycosidases"/>
    <property type="match status" value="1"/>
</dbReference>
<evidence type="ECO:0000313" key="3">
    <source>
        <dbReference type="EMBL" id="WNG52811.1"/>
    </source>
</evidence>
<dbReference type="InterPro" id="IPR013780">
    <property type="entry name" value="Glyco_hydro_b"/>
</dbReference>
<dbReference type="PROSITE" id="PS50093">
    <property type="entry name" value="PKD"/>
    <property type="match status" value="1"/>
</dbReference>
<dbReference type="InterPro" id="IPR022409">
    <property type="entry name" value="PKD/Chitinase_dom"/>
</dbReference>
<evidence type="ECO:0000259" key="2">
    <source>
        <dbReference type="PROSITE" id="PS50093"/>
    </source>
</evidence>
<dbReference type="Gene3D" id="3.20.20.80">
    <property type="entry name" value="Glycosidases"/>
    <property type="match status" value="1"/>
</dbReference>
<feature type="signal peptide" evidence="1">
    <location>
        <begin position="1"/>
        <end position="18"/>
    </location>
</feature>
<dbReference type="Gene3D" id="2.60.40.1180">
    <property type="entry name" value="Golgi alpha-mannosidase II"/>
    <property type="match status" value="1"/>
</dbReference>
<dbReference type="Pfam" id="PF18911">
    <property type="entry name" value="PKD_4"/>
    <property type="match status" value="1"/>
</dbReference>
<feature type="domain" description="PKD" evidence="2">
    <location>
        <begin position="545"/>
        <end position="631"/>
    </location>
</feature>
<evidence type="ECO:0000256" key="1">
    <source>
        <dbReference type="SAM" id="SignalP"/>
    </source>
</evidence>
<sequence>MVGCLAGLLVVMALPAFAQQNPAVTVNVDVDVGRHPISPFIYGVAHASQADLNELNAPLNRSGGNATTRYNWQLNASNRARDWYFESLPLSSGAQPGTEVDAFIASTRAGGAEPLITVPIMGWVARLGVNRSPLASFSIAKYGAQTDRDVQWFPDAGNGIRLNGQYVTHNDPNDANMPVDHLFQRDWVRHLLARWGSPITGGVRLFTLDNEPSIWHATHRDVHPTGATMEEVRNKFLNHAAMVKDTAPGALVLGPEEWGWSGYIYSGYDQQYGAAHGWSQLPDRIAHGGWDYLPWLLNQLRLNEQTTGRRLLDVFTVHYYPQGGEFSTDTSMAMQLRRNRSTRALWDPSYTDESWILDEVMLIPRLKSWVQSYYPGTRIGITEYSWGAEAHINGATAQADILGLFGREGLDYGVRWESPDASTPTFKAMKLYRNYDGLKSTFGDVSVSCTVPNPDTLSAFAAERSSDGALTVMVISKALAGETPVTLNLPGFSHAGVTQRWQLTAANTITRLADVAISGEKVTTSVPPQSVTLFVIAAGRVNQPPVANATATPTSGTVPLTVSFSSAGSADADGTILSYAWNFGNGQQGTGPTVSHTYTLPGIYTATLTVTDNDGATASDTVTISVLAPSTLAAPSGFYTQFTSPNVTLRWTDNSATEQGFIIERSPDIWPPQFVEIARVGTNVTTYVDTQVTPGSYLYRAKAFLGTTSSAYSNQDSVRVR</sequence>
<dbReference type="InterPro" id="IPR000601">
    <property type="entry name" value="PKD_dom"/>
</dbReference>
<dbReference type="SMART" id="SM00089">
    <property type="entry name" value="PKD"/>
    <property type="match status" value="1"/>
</dbReference>
<dbReference type="InterPro" id="IPR024745">
    <property type="entry name" value="GH44_cat"/>
</dbReference>
<name>A0ABY9XBN7_9BACT</name>
<dbReference type="EMBL" id="CP043494">
    <property type="protein sequence ID" value="WNG52811.1"/>
    <property type="molecule type" value="Genomic_DNA"/>
</dbReference>
<accession>A0ABY9XBN7</accession>
<dbReference type="Pfam" id="PF12891">
    <property type="entry name" value="Glyco_hydro_44"/>
    <property type="match status" value="1"/>
</dbReference>
<dbReference type="Proteomes" id="UP001611383">
    <property type="component" value="Chromosome"/>
</dbReference>
<reference evidence="3 4" key="1">
    <citation type="submission" date="2019-08" db="EMBL/GenBank/DDBJ databases">
        <title>Archangium and Cystobacter genomes.</title>
        <authorList>
            <person name="Chen I.-C.K."/>
            <person name="Wielgoss S."/>
        </authorList>
    </citation>
    <scope>NUCLEOTIDE SEQUENCE [LARGE SCALE GENOMIC DNA]</scope>
    <source>
        <strain evidence="3 4">Cbm 6</strain>
    </source>
</reference>
<evidence type="ECO:0000313" key="4">
    <source>
        <dbReference type="Proteomes" id="UP001611383"/>
    </source>
</evidence>
<organism evidence="3 4">
    <name type="scientific">Archangium minus</name>
    <dbReference type="NCBI Taxonomy" id="83450"/>
    <lineage>
        <taxon>Bacteria</taxon>
        <taxon>Pseudomonadati</taxon>
        <taxon>Myxococcota</taxon>
        <taxon>Myxococcia</taxon>
        <taxon>Myxococcales</taxon>
        <taxon>Cystobacterineae</taxon>
        <taxon>Archangiaceae</taxon>
        <taxon>Archangium</taxon>
    </lineage>
</organism>
<dbReference type="InterPro" id="IPR035986">
    <property type="entry name" value="PKD_dom_sf"/>
</dbReference>
<protein>
    <submittedName>
        <fullName evidence="3">PKD domain-containing protein</fullName>
    </submittedName>
</protein>
<dbReference type="CDD" id="cd00146">
    <property type="entry name" value="PKD"/>
    <property type="match status" value="1"/>
</dbReference>
<gene>
    <name evidence="3" type="ORF">F0U60_37950</name>
</gene>
<dbReference type="SUPFAM" id="SSF51011">
    <property type="entry name" value="Glycosyl hydrolase domain"/>
    <property type="match status" value="1"/>
</dbReference>
<dbReference type="Gene3D" id="2.60.40.10">
    <property type="entry name" value="Immunoglobulins"/>
    <property type="match status" value="2"/>
</dbReference>